<dbReference type="Gene3D" id="3.30.2070.10">
    <property type="entry name" value="Formate dehydrogenase/DMSO reductase"/>
    <property type="match status" value="1"/>
</dbReference>
<keyword evidence="5" id="KW-0560">Oxidoreductase</keyword>
<dbReference type="InterPro" id="IPR006655">
    <property type="entry name" value="Mopterin_OxRdtase_prok_CS"/>
</dbReference>
<dbReference type="PANTHER" id="PTHR43742">
    <property type="entry name" value="TRIMETHYLAMINE-N-OXIDE REDUCTASE"/>
    <property type="match status" value="1"/>
</dbReference>
<dbReference type="RefSeq" id="WP_252953259.1">
    <property type="nucleotide sequence ID" value="NZ_JAFIRR010000064.1"/>
</dbReference>
<evidence type="ECO:0000256" key="4">
    <source>
        <dbReference type="ARBA" id="ARBA00022723"/>
    </source>
</evidence>
<dbReference type="Gene3D" id="3.40.50.740">
    <property type="match status" value="1"/>
</dbReference>
<dbReference type="EMBL" id="JAFIRR010000064">
    <property type="protein sequence ID" value="MCO6416641.1"/>
    <property type="molecule type" value="Genomic_DNA"/>
</dbReference>
<evidence type="ECO:0000256" key="3">
    <source>
        <dbReference type="ARBA" id="ARBA00022505"/>
    </source>
</evidence>
<dbReference type="CDD" id="cd02786">
    <property type="entry name" value="MopB_CT_3"/>
    <property type="match status" value="1"/>
</dbReference>
<dbReference type="PROSITE" id="PS51669">
    <property type="entry name" value="4FE4S_MOW_BIS_MGD"/>
    <property type="match status" value="1"/>
</dbReference>
<feature type="domain" description="4Fe-4S Mo/W bis-MGD-type" evidence="8">
    <location>
        <begin position="7"/>
        <end position="65"/>
    </location>
</feature>
<reference evidence="9 10" key="1">
    <citation type="submission" date="2021-12" db="EMBL/GenBank/DDBJ databases">
        <title>Siccirubricoccus leaddurans sp. nov., a high concentration Zn2+ tolerance bacterium.</title>
        <authorList>
            <person name="Cao Y."/>
        </authorList>
    </citation>
    <scope>NUCLEOTIDE SEQUENCE [LARGE SCALE GENOMIC DNA]</scope>
    <source>
        <strain evidence="9 10">KC 17139</strain>
    </source>
</reference>
<evidence type="ECO:0000256" key="1">
    <source>
        <dbReference type="ARBA" id="ARBA00001942"/>
    </source>
</evidence>
<dbReference type="Pfam" id="PF00384">
    <property type="entry name" value="Molybdopterin"/>
    <property type="match status" value="1"/>
</dbReference>
<comment type="similarity">
    <text evidence="2">Belongs to the prokaryotic molybdopterin-containing oxidoreductase family.</text>
</comment>
<comment type="cofactor">
    <cofactor evidence="1">
        <name>Mo-bis(molybdopterin guanine dinucleotide)</name>
        <dbReference type="ChEBI" id="CHEBI:60539"/>
    </cofactor>
</comment>
<dbReference type="Pfam" id="PF01568">
    <property type="entry name" value="Molydop_binding"/>
    <property type="match status" value="1"/>
</dbReference>
<keyword evidence="7" id="KW-0411">Iron-sulfur</keyword>
<evidence type="ECO:0000256" key="2">
    <source>
        <dbReference type="ARBA" id="ARBA00010312"/>
    </source>
</evidence>
<keyword evidence="10" id="KW-1185">Reference proteome</keyword>
<dbReference type="SMART" id="SM00926">
    <property type="entry name" value="Molybdop_Fe4S4"/>
    <property type="match status" value="1"/>
</dbReference>
<dbReference type="InterPro" id="IPR050612">
    <property type="entry name" value="Prok_Mopterin_Oxidored"/>
</dbReference>
<organism evidence="9 10">
    <name type="scientific">Siccirubricoccus soli</name>
    <dbReference type="NCBI Taxonomy" id="2899147"/>
    <lineage>
        <taxon>Bacteria</taxon>
        <taxon>Pseudomonadati</taxon>
        <taxon>Pseudomonadota</taxon>
        <taxon>Alphaproteobacteria</taxon>
        <taxon>Acetobacterales</taxon>
        <taxon>Roseomonadaceae</taxon>
        <taxon>Siccirubricoccus</taxon>
    </lineage>
</organism>
<evidence type="ECO:0000313" key="9">
    <source>
        <dbReference type="EMBL" id="MCO6416641.1"/>
    </source>
</evidence>
<gene>
    <name evidence="9" type="ORF">JYK14_10775</name>
</gene>
<dbReference type="Gene3D" id="3.40.228.10">
    <property type="entry name" value="Dimethylsulfoxide Reductase, domain 2"/>
    <property type="match status" value="1"/>
</dbReference>
<dbReference type="SUPFAM" id="SSF53706">
    <property type="entry name" value="Formate dehydrogenase/DMSO reductase, domains 1-3"/>
    <property type="match status" value="1"/>
</dbReference>
<dbReference type="InterPro" id="IPR006963">
    <property type="entry name" value="Mopterin_OxRdtase_4Fe-4S_dom"/>
</dbReference>
<evidence type="ECO:0000313" key="10">
    <source>
        <dbReference type="Proteomes" id="UP001523392"/>
    </source>
</evidence>
<evidence type="ECO:0000259" key="8">
    <source>
        <dbReference type="PROSITE" id="PS51669"/>
    </source>
</evidence>
<dbReference type="Gene3D" id="2.20.25.90">
    <property type="entry name" value="ADC-like domains"/>
    <property type="match status" value="1"/>
</dbReference>
<evidence type="ECO:0000256" key="5">
    <source>
        <dbReference type="ARBA" id="ARBA00023002"/>
    </source>
</evidence>
<accession>A0ABT1D3Z7</accession>
<dbReference type="PANTHER" id="PTHR43742:SF6">
    <property type="entry name" value="OXIDOREDUCTASE YYAE-RELATED"/>
    <property type="match status" value="1"/>
</dbReference>
<proteinExistence type="inferred from homology"/>
<dbReference type="Proteomes" id="UP001523392">
    <property type="component" value="Unassembled WGS sequence"/>
</dbReference>
<dbReference type="PROSITE" id="PS00490">
    <property type="entry name" value="MOLYBDOPTERIN_PROK_2"/>
    <property type="match status" value="1"/>
</dbReference>
<dbReference type="Gene3D" id="2.40.40.20">
    <property type="match status" value="1"/>
</dbReference>
<keyword evidence="4" id="KW-0479">Metal-binding</keyword>
<evidence type="ECO:0000256" key="7">
    <source>
        <dbReference type="ARBA" id="ARBA00023014"/>
    </source>
</evidence>
<dbReference type="InterPro" id="IPR009010">
    <property type="entry name" value="Asp_de-COase-like_dom_sf"/>
</dbReference>
<evidence type="ECO:0000256" key="6">
    <source>
        <dbReference type="ARBA" id="ARBA00023004"/>
    </source>
</evidence>
<protein>
    <submittedName>
        <fullName evidence="9">Molybdopterin-dependent oxidoreductase</fullName>
    </submittedName>
</protein>
<dbReference type="InterPro" id="IPR006656">
    <property type="entry name" value="Mopterin_OxRdtase"/>
</dbReference>
<name>A0ABT1D3Z7_9PROT</name>
<dbReference type="SUPFAM" id="SSF50692">
    <property type="entry name" value="ADC-like"/>
    <property type="match status" value="1"/>
</dbReference>
<comment type="caution">
    <text evidence="9">The sequence shown here is derived from an EMBL/GenBank/DDBJ whole genome shotgun (WGS) entry which is preliminary data.</text>
</comment>
<dbReference type="InterPro" id="IPR037920">
    <property type="entry name" value="YoaE_C"/>
</dbReference>
<dbReference type="InterPro" id="IPR006657">
    <property type="entry name" value="MoPterin_dinucl-bd_dom"/>
</dbReference>
<keyword evidence="3" id="KW-0500">Molybdenum</keyword>
<keyword evidence="6" id="KW-0408">Iron</keyword>
<sequence length="689" mass="73025">MDGSLAPSQIRTACPHDCPSACVLEVEKLSPTRIGRVRGSAAYDYTAGTCCAKVARYAERVHHPGRLARPLLRAGAKGEGRFAEIGWEEALDRIAAAFRAAAAEHGPEAVWPYHSGGTLGVLSRWGIDRLRHVMGYSRQISTICVTPAQMGWKAGIGAARGSDPRRVAEADLILMWGGNPVSTQVNLMTHIQRARKSRGAKLVVIDAYRSPSIEAADLGLVLRPGTDAALALALMAAALEAGAADRAFLAQHTDWSAEVEAHIRGHSIPWAAEVTGLTVAEIEELARLYIGTERLFLRAGVGFTRHRNGAATMHAVSCLAALTGAWAKQGGGAFFYALDGWGLDTRLAWASDRIDPKVRVLDQSRIGAVLNGERDALCGGPPVKAMLIQNANSAEVAPDSHAVRRGLAREDLFLAVHEQFLTPTAAFADIVLPATTFLEQNDITMGLGHTALTVAPQVIEPYAEARPNHAVVQGLAARLGAEHPGFGMSDVEILDATLRASGQGGWAEAVAAGFLPVPNAIPSGAAFEGFPQPDGRFRFRPDWPALGPYGGEMPCLPSYWQKLEWAGAETPFRLITPPARSFLNTSFTETPGSKKREGAPLLRVHPRDAARLGIADGAMVRIGNARGALTLRAMQFDGVLEGVLALEGISPSAEFPEGIGVNALVGADPVAPAGGVAFHDIAVWLRAAG</sequence>